<feature type="region of interest" description="Disordered" evidence="1">
    <location>
        <begin position="54"/>
        <end position="84"/>
    </location>
</feature>
<feature type="compositionally biased region" description="Basic and acidic residues" evidence="1">
    <location>
        <begin position="132"/>
        <end position="147"/>
    </location>
</feature>
<dbReference type="Proteomes" id="UP000177625">
    <property type="component" value="Unassembled WGS sequence"/>
</dbReference>
<protein>
    <submittedName>
        <fullName evidence="2">Uncharacterized protein</fullName>
    </submittedName>
</protein>
<evidence type="ECO:0000313" key="3">
    <source>
        <dbReference type="Proteomes" id="UP000177625"/>
    </source>
</evidence>
<evidence type="ECO:0000313" key="2">
    <source>
        <dbReference type="EMBL" id="CZT52852.1"/>
    </source>
</evidence>
<dbReference type="AlphaFoldDB" id="A0A1E1MUV5"/>
<reference evidence="3" key="1">
    <citation type="submission" date="2016-03" db="EMBL/GenBank/DDBJ databases">
        <authorList>
            <person name="Guldener U."/>
        </authorList>
    </citation>
    <scope>NUCLEOTIDE SEQUENCE [LARGE SCALE GENOMIC DNA]</scope>
</reference>
<feature type="region of interest" description="Disordered" evidence="1">
    <location>
        <begin position="129"/>
        <end position="156"/>
    </location>
</feature>
<keyword evidence="3" id="KW-1185">Reference proteome</keyword>
<evidence type="ECO:0000256" key="1">
    <source>
        <dbReference type="SAM" id="MobiDB-lite"/>
    </source>
</evidence>
<accession>A0A1E1MUV5</accession>
<gene>
    <name evidence="2" type="ORF">RSE6_14240</name>
</gene>
<proteinExistence type="predicted"/>
<name>A0A1E1MUV5_RHYSE</name>
<organism evidence="2 3">
    <name type="scientific">Rhynchosporium secalis</name>
    <name type="common">Barley scald fungus</name>
    <dbReference type="NCBI Taxonomy" id="38038"/>
    <lineage>
        <taxon>Eukaryota</taxon>
        <taxon>Fungi</taxon>
        <taxon>Dikarya</taxon>
        <taxon>Ascomycota</taxon>
        <taxon>Pezizomycotina</taxon>
        <taxon>Leotiomycetes</taxon>
        <taxon>Helotiales</taxon>
        <taxon>Ploettnerulaceae</taxon>
        <taxon>Rhynchosporium</taxon>
    </lineage>
</organism>
<dbReference type="EMBL" id="FJVC01000643">
    <property type="protein sequence ID" value="CZT52852.1"/>
    <property type="molecule type" value="Genomic_DNA"/>
</dbReference>
<sequence>MAAWDPAKALCTSAFSSLVHLLRNRNLTQYIRNHPAAYSEVLAAVHEITRPNDLPIPTFTPREEPDYDGFSDQLKNSLTGPDEHSSLQIEHDLSQNDQTLCNVYAEDANASVLEETNLTCQRSGILRVWPPSDHDNDPHAPHQDPRQYEQPSASTVTSLIPRRLDTLQPASSKLNQDLQEVALPNAYTSSP</sequence>